<dbReference type="OrthoDB" id="268530at2759"/>
<dbReference type="STRING" id="37653.A0A0L8HQP7"/>
<dbReference type="InterPro" id="IPR035980">
    <property type="entry name" value="Ribosomal_bS6_sf"/>
</dbReference>
<dbReference type="NCBIfam" id="TIGR00166">
    <property type="entry name" value="S6"/>
    <property type="match status" value="1"/>
</dbReference>
<evidence type="ECO:0000256" key="1">
    <source>
        <dbReference type="ARBA" id="ARBA00009512"/>
    </source>
</evidence>
<evidence type="ECO:0000313" key="4">
    <source>
        <dbReference type="EMBL" id="KOF91499.1"/>
    </source>
</evidence>
<dbReference type="InterPro" id="IPR014717">
    <property type="entry name" value="Transl_elong_EF1B/ribsomal_bS6"/>
</dbReference>
<protein>
    <recommendedName>
        <fullName evidence="2">Small ribosomal subunit protein bS6m</fullName>
    </recommendedName>
    <alternativeName>
        <fullName evidence="3">28S ribosomal protein S6, mitochondrial</fullName>
    </alternativeName>
</protein>
<dbReference type="Pfam" id="PF01250">
    <property type="entry name" value="Ribosomal_S6"/>
    <property type="match status" value="1"/>
</dbReference>
<organism evidence="4">
    <name type="scientific">Octopus bimaculoides</name>
    <name type="common">California two-spotted octopus</name>
    <dbReference type="NCBI Taxonomy" id="37653"/>
    <lineage>
        <taxon>Eukaryota</taxon>
        <taxon>Metazoa</taxon>
        <taxon>Spiralia</taxon>
        <taxon>Lophotrochozoa</taxon>
        <taxon>Mollusca</taxon>
        <taxon>Cephalopoda</taxon>
        <taxon>Coleoidea</taxon>
        <taxon>Octopodiformes</taxon>
        <taxon>Octopoda</taxon>
        <taxon>Incirrata</taxon>
        <taxon>Octopodidae</taxon>
        <taxon>Octopus</taxon>
    </lineage>
</organism>
<gene>
    <name evidence="4" type="ORF">OCBIM_22008653mg</name>
</gene>
<comment type="similarity">
    <text evidence="1">Belongs to the bacterial ribosomal protein bS6 family.</text>
</comment>
<dbReference type="EMBL" id="KQ417518">
    <property type="protein sequence ID" value="KOF91499.1"/>
    <property type="molecule type" value="Genomic_DNA"/>
</dbReference>
<dbReference type="KEGG" id="obi:106869224"/>
<dbReference type="GO" id="GO:0003735">
    <property type="term" value="F:structural constituent of ribosome"/>
    <property type="evidence" value="ECO:0007669"/>
    <property type="project" value="InterPro"/>
</dbReference>
<dbReference type="SUPFAM" id="SSF54995">
    <property type="entry name" value="Ribosomal protein S6"/>
    <property type="match status" value="1"/>
</dbReference>
<evidence type="ECO:0000256" key="2">
    <source>
        <dbReference type="ARBA" id="ARBA00035170"/>
    </source>
</evidence>
<reference evidence="4" key="1">
    <citation type="submission" date="2015-07" db="EMBL/GenBank/DDBJ databases">
        <title>MeaNS - Measles Nucleotide Surveillance Program.</title>
        <authorList>
            <person name="Tran T."/>
            <person name="Druce J."/>
        </authorList>
    </citation>
    <scope>NUCLEOTIDE SEQUENCE</scope>
    <source>
        <strain evidence="4">UCB-OBI-ISO-001</strain>
        <tissue evidence="4">Gonad</tissue>
    </source>
</reference>
<dbReference type="GO" id="GO:0006412">
    <property type="term" value="P:translation"/>
    <property type="evidence" value="ECO:0007669"/>
    <property type="project" value="InterPro"/>
</dbReference>
<sequence>MPGYQLFLIMRSALNRSQLHSTIRRSCEAIIERKGIIRSLENMGEQQLPYIMRKHQQVHREGRYFLINFDSPTDKITDLSEYLQRDVDIVRPGIILSKEEHLRPCEYGPCVFGELPNPDHEKRIWRTRVLKRLKISRNRNDPSAALS</sequence>
<dbReference type="AlphaFoldDB" id="A0A0L8HQP7"/>
<name>A0A0L8HQP7_OCTBM</name>
<dbReference type="InterPro" id="IPR000529">
    <property type="entry name" value="Ribosomal_bS6"/>
</dbReference>
<dbReference type="GO" id="GO:0005763">
    <property type="term" value="C:mitochondrial small ribosomal subunit"/>
    <property type="evidence" value="ECO:0007669"/>
    <property type="project" value="TreeGrafter"/>
</dbReference>
<accession>A0A0L8HQP7</accession>
<dbReference type="Gene3D" id="3.30.70.60">
    <property type="match status" value="1"/>
</dbReference>
<dbReference type="PANTHER" id="PTHR21011:SF1">
    <property type="entry name" value="SMALL RIBOSOMAL SUBUNIT PROTEIN BS6M"/>
    <property type="match status" value="1"/>
</dbReference>
<dbReference type="GO" id="GO:0070181">
    <property type="term" value="F:small ribosomal subunit rRNA binding"/>
    <property type="evidence" value="ECO:0007669"/>
    <property type="project" value="TreeGrafter"/>
</dbReference>
<dbReference type="OMA" id="ATHFTIT"/>
<evidence type="ECO:0000256" key="3">
    <source>
        <dbReference type="ARBA" id="ARBA00035365"/>
    </source>
</evidence>
<dbReference type="CDD" id="cd15465">
    <property type="entry name" value="bS6_mito"/>
    <property type="match status" value="1"/>
</dbReference>
<proteinExistence type="inferred from homology"/>
<dbReference type="PANTHER" id="PTHR21011">
    <property type="entry name" value="MITOCHONDRIAL 28S RIBOSOMAL PROTEIN S6"/>
    <property type="match status" value="1"/>
</dbReference>